<protein>
    <submittedName>
        <fullName evidence="2">Uncharacterized protein</fullName>
    </submittedName>
</protein>
<reference evidence="2" key="1">
    <citation type="submission" date="2022-11" db="UniProtKB">
        <authorList>
            <consortium name="WormBaseParasite"/>
        </authorList>
    </citation>
    <scope>IDENTIFICATION</scope>
</reference>
<evidence type="ECO:0000313" key="2">
    <source>
        <dbReference type="WBParaSite" id="PS1159_v2.g13085.t1"/>
    </source>
</evidence>
<name>A0AC35F4N1_9BILA</name>
<proteinExistence type="predicted"/>
<organism evidence="1 2">
    <name type="scientific">Panagrolaimus sp. PS1159</name>
    <dbReference type="NCBI Taxonomy" id="55785"/>
    <lineage>
        <taxon>Eukaryota</taxon>
        <taxon>Metazoa</taxon>
        <taxon>Ecdysozoa</taxon>
        <taxon>Nematoda</taxon>
        <taxon>Chromadorea</taxon>
        <taxon>Rhabditida</taxon>
        <taxon>Tylenchina</taxon>
        <taxon>Panagrolaimomorpha</taxon>
        <taxon>Panagrolaimoidea</taxon>
        <taxon>Panagrolaimidae</taxon>
        <taxon>Panagrolaimus</taxon>
    </lineage>
</organism>
<sequence length="17" mass="2110">MKYRNFTANLNRDRPDV</sequence>
<dbReference type="WBParaSite" id="PS1159_v2.g13085.t1">
    <property type="protein sequence ID" value="PS1159_v2.g13085.t1"/>
    <property type="gene ID" value="PS1159_v2.g13085"/>
</dbReference>
<accession>A0AC35F4N1</accession>
<evidence type="ECO:0000313" key="1">
    <source>
        <dbReference type="Proteomes" id="UP000887580"/>
    </source>
</evidence>
<dbReference type="Proteomes" id="UP000887580">
    <property type="component" value="Unplaced"/>
</dbReference>